<name>A0A2T3KSV0_PHOLD</name>
<dbReference type="Proteomes" id="UP000240530">
    <property type="component" value="Unassembled WGS sequence"/>
</dbReference>
<feature type="domain" description="YheO-like" evidence="1">
    <location>
        <begin position="8"/>
        <end position="115"/>
    </location>
</feature>
<feature type="domain" description="Transcriptional regulator DauR-like HTH" evidence="2">
    <location>
        <begin position="146"/>
        <end position="206"/>
    </location>
</feature>
<evidence type="ECO:0000259" key="1">
    <source>
        <dbReference type="Pfam" id="PF08348"/>
    </source>
</evidence>
<reference evidence="3 4" key="1">
    <citation type="submission" date="2018-03" db="EMBL/GenBank/DDBJ databases">
        <title>Whole genome sequencing of Histamine producing bacteria.</title>
        <authorList>
            <person name="Butler K."/>
        </authorList>
    </citation>
    <scope>NUCLEOTIDE SEQUENCE [LARGE SCALE GENOMIC DNA]</scope>
    <source>
        <strain evidence="3 4">Res.4.1</strain>
    </source>
</reference>
<dbReference type="InterPro" id="IPR013559">
    <property type="entry name" value="YheO"/>
</dbReference>
<accession>A0A2T3KSV0</accession>
<dbReference type="EMBL" id="PYNS01000017">
    <property type="protein sequence ID" value="PSV09574.1"/>
    <property type="molecule type" value="Genomic_DNA"/>
</dbReference>
<dbReference type="InterPro" id="IPR039445">
    <property type="entry name" value="DauR-like_HTH"/>
</dbReference>
<dbReference type="RefSeq" id="WP_107185489.1">
    <property type="nucleotide sequence ID" value="NZ_CP131574.1"/>
</dbReference>
<dbReference type="InterPro" id="IPR039446">
    <property type="entry name" value="DauR-like"/>
</dbReference>
<dbReference type="Pfam" id="PF13309">
    <property type="entry name" value="HTH_22"/>
    <property type="match status" value="1"/>
</dbReference>
<comment type="caution">
    <text evidence="3">The sequence shown here is derived from an EMBL/GenBank/DDBJ whole genome shotgun (WGS) entry which is preliminary data.</text>
</comment>
<sequence>MIVELDLNILAKFISGVMGDNCEIVIHDLTDVCQSVILIENGYITGRCIGSPATDLALKKIKSINDNDNLPYSLNYKGFSKNGVELRSSTLIITENDIAKYMLCINIDDSKSKQAIQSLIEMIPGFNIDSDKSESFFTSIEEVTTKIIEQAKLELKFKDLSRLSVDEKQVFVKHIDLAGIFTIKGNIQKIANILSISEQTIYRYLK</sequence>
<dbReference type="PANTHER" id="PTHR35568">
    <property type="entry name" value="TRANSCRIPTIONAL REGULATOR DAUR"/>
    <property type="match status" value="1"/>
</dbReference>
<protein>
    <submittedName>
        <fullName evidence="3">YheO-like PAS domain protein</fullName>
    </submittedName>
</protein>
<proteinExistence type="predicted"/>
<evidence type="ECO:0000313" key="4">
    <source>
        <dbReference type="Proteomes" id="UP000240530"/>
    </source>
</evidence>
<evidence type="ECO:0000259" key="2">
    <source>
        <dbReference type="Pfam" id="PF13309"/>
    </source>
</evidence>
<dbReference type="AlphaFoldDB" id="A0A2T3KSV0"/>
<dbReference type="PANTHER" id="PTHR35568:SF1">
    <property type="entry name" value="TRANSCRIPTIONAL REGULATOR DAUR"/>
    <property type="match status" value="1"/>
</dbReference>
<evidence type="ECO:0000313" key="3">
    <source>
        <dbReference type="EMBL" id="PSV09574.1"/>
    </source>
</evidence>
<gene>
    <name evidence="3" type="ORF">C0W93_14245</name>
</gene>
<organism evidence="3 4">
    <name type="scientific">Photobacterium leiognathi subsp. mandapamensis</name>
    <name type="common">Photobacterium mandapamensis</name>
    <dbReference type="NCBI Taxonomy" id="48408"/>
    <lineage>
        <taxon>Bacteria</taxon>
        <taxon>Pseudomonadati</taxon>
        <taxon>Pseudomonadota</taxon>
        <taxon>Gammaproteobacteria</taxon>
        <taxon>Vibrionales</taxon>
        <taxon>Vibrionaceae</taxon>
        <taxon>Photobacterium</taxon>
    </lineage>
</organism>
<dbReference type="Pfam" id="PF08348">
    <property type="entry name" value="PAS_6"/>
    <property type="match status" value="1"/>
</dbReference>